<sequence>MSDDCSDSLSDLNCCSPKRKQNSQDGSDISTSDGGVLNKCNRRSVRSEGMDDHCSQSVGEDSIGLLLRMDANDEPVHPQVVLCEQQAQVKRYMQRYIREYVDYMTAHPELANHACNTIGTEARGDVLHASASKPTKVTPVSSKDGSSIPISLPLLAGNVQDSLLIESPQSVVNLDSAQVASPQHLKRLRMSSIADFEPDVETSLKLLICCADKGQARAPSNRPPVAESTSSRSAVAAPIDAGQKLLKAPQPLSHL</sequence>
<dbReference type="Proteomes" id="UP000011713">
    <property type="component" value="Unassembled WGS sequence"/>
</dbReference>
<proteinExistence type="predicted"/>
<name>M4BHU6_HYAAE</name>
<keyword evidence="3" id="KW-1185">Reference proteome</keyword>
<evidence type="ECO:0000313" key="2">
    <source>
        <dbReference type="EnsemblProtists" id="HpaP805972"/>
    </source>
</evidence>
<dbReference type="VEuPathDB" id="FungiDB:HpaG805972"/>
<dbReference type="InParanoid" id="M4BHU6"/>
<dbReference type="STRING" id="559515.M4BHU6"/>
<feature type="compositionally biased region" description="Polar residues" evidence="1">
    <location>
        <begin position="23"/>
        <end position="33"/>
    </location>
</feature>
<organism evidence="2 3">
    <name type="scientific">Hyaloperonospora arabidopsidis (strain Emoy2)</name>
    <name type="common">Downy mildew agent</name>
    <name type="synonym">Peronospora arabidopsidis</name>
    <dbReference type="NCBI Taxonomy" id="559515"/>
    <lineage>
        <taxon>Eukaryota</taxon>
        <taxon>Sar</taxon>
        <taxon>Stramenopiles</taxon>
        <taxon>Oomycota</taxon>
        <taxon>Peronosporomycetes</taxon>
        <taxon>Peronosporales</taxon>
        <taxon>Peronosporaceae</taxon>
        <taxon>Hyaloperonospora</taxon>
    </lineage>
</organism>
<dbReference type="AlphaFoldDB" id="M4BHU6"/>
<evidence type="ECO:0000256" key="1">
    <source>
        <dbReference type="SAM" id="MobiDB-lite"/>
    </source>
</evidence>
<protein>
    <submittedName>
        <fullName evidence="2">Uncharacterized protein</fullName>
    </submittedName>
</protein>
<dbReference type="EMBL" id="JH598269">
    <property type="status" value="NOT_ANNOTATED_CDS"/>
    <property type="molecule type" value="Genomic_DNA"/>
</dbReference>
<feature type="compositionally biased region" description="Low complexity" evidence="1">
    <location>
        <begin position="7"/>
        <end position="16"/>
    </location>
</feature>
<reference evidence="2" key="2">
    <citation type="submission" date="2015-06" db="UniProtKB">
        <authorList>
            <consortium name="EnsemblProtists"/>
        </authorList>
    </citation>
    <scope>IDENTIFICATION</scope>
    <source>
        <strain evidence="2">Emoy2</strain>
    </source>
</reference>
<dbReference type="eggNOG" id="KOG2578">
    <property type="taxonomic scope" value="Eukaryota"/>
</dbReference>
<feature type="region of interest" description="Disordered" evidence="1">
    <location>
        <begin position="215"/>
        <end position="235"/>
    </location>
</feature>
<reference evidence="3" key="1">
    <citation type="journal article" date="2010" name="Science">
        <title>Signatures of adaptation to obligate biotrophy in the Hyaloperonospora arabidopsidis genome.</title>
        <authorList>
            <person name="Baxter L."/>
            <person name="Tripathy S."/>
            <person name="Ishaque N."/>
            <person name="Boot N."/>
            <person name="Cabral A."/>
            <person name="Kemen E."/>
            <person name="Thines M."/>
            <person name="Ah-Fong A."/>
            <person name="Anderson R."/>
            <person name="Badejoko W."/>
            <person name="Bittner-Eddy P."/>
            <person name="Boore J.L."/>
            <person name="Chibucos M.C."/>
            <person name="Coates M."/>
            <person name="Dehal P."/>
            <person name="Delehaunty K."/>
            <person name="Dong S."/>
            <person name="Downton P."/>
            <person name="Dumas B."/>
            <person name="Fabro G."/>
            <person name="Fronick C."/>
            <person name="Fuerstenberg S.I."/>
            <person name="Fulton L."/>
            <person name="Gaulin E."/>
            <person name="Govers F."/>
            <person name="Hughes L."/>
            <person name="Humphray S."/>
            <person name="Jiang R.H."/>
            <person name="Judelson H."/>
            <person name="Kamoun S."/>
            <person name="Kyung K."/>
            <person name="Meijer H."/>
            <person name="Minx P."/>
            <person name="Morris P."/>
            <person name="Nelson J."/>
            <person name="Phuntumart V."/>
            <person name="Qutob D."/>
            <person name="Rehmany A."/>
            <person name="Rougon-Cardoso A."/>
            <person name="Ryden P."/>
            <person name="Torto-Alalibo T."/>
            <person name="Studholme D."/>
            <person name="Wang Y."/>
            <person name="Win J."/>
            <person name="Wood J."/>
            <person name="Clifton S.W."/>
            <person name="Rogers J."/>
            <person name="Van den Ackerveken G."/>
            <person name="Jones J.D."/>
            <person name="McDowell J.M."/>
            <person name="Beynon J."/>
            <person name="Tyler B.M."/>
        </authorList>
    </citation>
    <scope>NUCLEOTIDE SEQUENCE [LARGE SCALE GENOMIC DNA]</scope>
    <source>
        <strain evidence="3">Emoy2</strain>
    </source>
</reference>
<evidence type="ECO:0000313" key="3">
    <source>
        <dbReference type="Proteomes" id="UP000011713"/>
    </source>
</evidence>
<accession>M4BHU6</accession>
<feature type="region of interest" description="Disordered" evidence="1">
    <location>
        <begin position="1"/>
        <end position="39"/>
    </location>
</feature>
<dbReference type="HOGENOM" id="CLU_1091749_0_0_1"/>
<dbReference type="EnsemblProtists" id="HpaT805972">
    <property type="protein sequence ID" value="HpaP805972"/>
    <property type="gene ID" value="HpaG805972"/>
</dbReference>